<dbReference type="GO" id="GO:0009092">
    <property type="term" value="P:homoserine metabolic process"/>
    <property type="evidence" value="ECO:0007669"/>
    <property type="project" value="TreeGrafter"/>
</dbReference>
<proteinExistence type="inferred from homology"/>
<feature type="active site" evidence="2">
    <location>
        <position position="417"/>
    </location>
</feature>
<name>A0A507FGI9_9FUNG</name>
<evidence type="ECO:0000256" key="1">
    <source>
        <dbReference type="ARBA" id="ARBA00006886"/>
    </source>
</evidence>
<accession>A0A507FGI9</accession>
<dbReference type="GO" id="GO:0005739">
    <property type="term" value="C:mitochondrion"/>
    <property type="evidence" value="ECO:0007669"/>
    <property type="project" value="TreeGrafter"/>
</dbReference>
<evidence type="ECO:0000256" key="2">
    <source>
        <dbReference type="PIRSR" id="PIRSR000443-1"/>
    </source>
</evidence>
<dbReference type="Gene3D" id="3.40.50.1820">
    <property type="entry name" value="alpha/beta hydrolase"/>
    <property type="match status" value="1"/>
</dbReference>
<keyword evidence="4" id="KW-0808">Transferase</keyword>
<dbReference type="STRING" id="246404.A0A507FGI9"/>
<reference evidence="4 5" key="1">
    <citation type="journal article" date="2019" name="Sci. Rep.">
        <title>Comparative genomics of chytrid fungi reveal insights into the obligate biotrophic and pathogenic lifestyle of Synchytrium endobioticum.</title>
        <authorList>
            <person name="van de Vossenberg B.T.L.H."/>
            <person name="Warris S."/>
            <person name="Nguyen H.D.T."/>
            <person name="van Gent-Pelzer M.P.E."/>
            <person name="Joly D.L."/>
            <person name="van de Geest H.C."/>
            <person name="Bonants P.J.M."/>
            <person name="Smith D.S."/>
            <person name="Levesque C.A."/>
            <person name="van der Lee T.A.J."/>
        </authorList>
    </citation>
    <scope>NUCLEOTIDE SEQUENCE [LARGE SCALE GENOMIC DNA]</scope>
    <source>
        <strain evidence="4 5">CBS 675.73</strain>
    </source>
</reference>
<protein>
    <submittedName>
        <fullName evidence="4">Homoserine O-acetyltransferase</fullName>
    </submittedName>
</protein>
<dbReference type="HAMAP" id="MF_00296">
    <property type="entry name" value="MetX_acyltransf"/>
    <property type="match status" value="1"/>
</dbReference>
<dbReference type="GO" id="GO:0006535">
    <property type="term" value="P:cysteine biosynthetic process from serine"/>
    <property type="evidence" value="ECO:0007669"/>
    <property type="project" value="TreeGrafter"/>
</dbReference>
<dbReference type="PANTHER" id="PTHR32268:SF16">
    <property type="entry name" value="SERINE O-SUCCINYLTRANSFERASE"/>
    <property type="match status" value="1"/>
</dbReference>
<dbReference type="InterPro" id="IPR000073">
    <property type="entry name" value="AB_hydrolase_1"/>
</dbReference>
<evidence type="ECO:0000313" key="5">
    <source>
        <dbReference type="Proteomes" id="UP000320333"/>
    </source>
</evidence>
<dbReference type="Pfam" id="PF00561">
    <property type="entry name" value="Abhydrolase_1"/>
    <property type="match status" value="1"/>
</dbReference>
<dbReference type="InterPro" id="IPR029058">
    <property type="entry name" value="AB_hydrolase_fold"/>
</dbReference>
<feature type="active site" description="Nucleophile" evidence="2">
    <location>
        <position position="213"/>
    </location>
</feature>
<dbReference type="NCBIfam" id="TIGR01392">
    <property type="entry name" value="homoserO_Ac_trn"/>
    <property type="match status" value="1"/>
</dbReference>
<dbReference type="GO" id="GO:0009086">
    <property type="term" value="P:methionine biosynthetic process"/>
    <property type="evidence" value="ECO:0007669"/>
    <property type="project" value="TreeGrafter"/>
</dbReference>
<dbReference type="AlphaFoldDB" id="A0A507FGI9"/>
<keyword evidence="5" id="KW-1185">Reference proteome</keyword>
<dbReference type="PANTHER" id="PTHR32268">
    <property type="entry name" value="HOMOSERINE O-ACETYLTRANSFERASE"/>
    <property type="match status" value="1"/>
</dbReference>
<sequence>MLKSGFRKPTFRSSLVLSRGHATSTRKAFATVAHPAALSLDMPLSRNAPHPTVGVPPRLADKPPAFFTHSLNTNPFKLHLGGTLPSVDIAYESWGALNEAKDNVILLTTGLSASPHAKSHPGNRKDGWWEKFIGPGLPLDTNKYHIICTNVIGGCFGSTGPSSIDPIATHQTGSPTRYGLNFPMITIWDMVRAQFQMLDTLGIPKVHSVVGSSMGGMQALAAAALFPDKVGRIVSISAAARSHPYSIALRHAQRQVLMSDPNWQNGNYYDSGKFPSNGLSLARQIGTITYRSGPEWEMRFGRKRANPNAKRGFKSDFMIETYLEHQGKKWQGQYDPNSLLYISRAMDMFDMAERPFKDPNDMDALQVPTVGSQRLVDIENSENDDDHTQTDYTHTHHLINGLSAIQCPALVIGVKSDFLIPSWQQKEIATCLRSGGNHQVTHFEIDGVYGHDTFLLDFANVGSAVKGHLEIDIRHPVPGMWTI</sequence>
<evidence type="ECO:0000259" key="3">
    <source>
        <dbReference type="Pfam" id="PF00561"/>
    </source>
</evidence>
<dbReference type="GO" id="GO:0009001">
    <property type="term" value="F:serine O-acetyltransferase activity"/>
    <property type="evidence" value="ECO:0007669"/>
    <property type="project" value="TreeGrafter"/>
</dbReference>
<feature type="active site" evidence="2">
    <location>
        <position position="451"/>
    </location>
</feature>
<dbReference type="SUPFAM" id="SSF53474">
    <property type="entry name" value="alpha/beta-Hydrolases"/>
    <property type="match status" value="1"/>
</dbReference>
<dbReference type="OrthoDB" id="444135at2759"/>
<dbReference type="Proteomes" id="UP000320333">
    <property type="component" value="Unassembled WGS sequence"/>
</dbReference>
<feature type="domain" description="AB hydrolase-1" evidence="3">
    <location>
        <begin position="105"/>
        <end position="425"/>
    </location>
</feature>
<dbReference type="NCBIfam" id="NF001209">
    <property type="entry name" value="PRK00175.1"/>
    <property type="match status" value="1"/>
</dbReference>
<dbReference type="PIRSF" id="PIRSF000443">
    <property type="entry name" value="Homoser_Ac_trans"/>
    <property type="match status" value="1"/>
</dbReference>
<organism evidence="4 5">
    <name type="scientific">Chytriomyces confervae</name>
    <dbReference type="NCBI Taxonomy" id="246404"/>
    <lineage>
        <taxon>Eukaryota</taxon>
        <taxon>Fungi</taxon>
        <taxon>Fungi incertae sedis</taxon>
        <taxon>Chytridiomycota</taxon>
        <taxon>Chytridiomycota incertae sedis</taxon>
        <taxon>Chytridiomycetes</taxon>
        <taxon>Chytridiales</taxon>
        <taxon>Chytriomycetaceae</taxon>
        <taxon>Chytriomyces</taxon>
    </lineage>
</organism>
<dbReference type="EMBL" id="QEAP01000088">
    <property type="protein sequence ID" value="TPX75272.1"/>
    <property type="molecule type" value="Genomic_DNA"/>
</dbReference>
<comment type="caution">
    <text evidence="4">The sequence shown here is derived from an EMBL/GenBank/DDBJ whole genome shotgun (WGS) entry which is preliminary data.</text>
</comment>
<gene>
    <name evidence="4" type="primary">MET2</name>
    <name evidence="4" type="ORF">CcCBS67573_g03480</name>
</gene>
<dbReference type="InterPro" id="IPR008220">
    <property type="entry name" value="HAT_MetX-like"/>
</dbReference>
<dbReference type="GO" id="GO:0004414">
    <property type="term" value="F:homoserine O-acetyltransferase activity"/>
    <property type="evidence" value="ECO:0007669"/>
    <property type="project" value="TreeGrafter"/>
</dbReference>
<evidence type="ECO:0000313" key="4">
    <source>
        <dbReference type="EMBL" id="TPX75272.1"/>
    </source>
</evidence>
<comment type="similarity">
    <text evidence="1">Belongs to the AB hydrolase superfamily. MetX family.</text>
</comment>